<evidence type="ECO:0000313" key="3">
    <source>
        <dbReference type="Proteomes" id="UP001199795"/>
    </source>
</evidence>
<dbReference type="SUPFAM" id="SSF55729">
    <property type="entry name" value="Acyl-CoA N-acyltransferases (Nat)"/>
    <property type="match status" value="1"/>
</dbReference>
<name>A0AAE3EQ87_9FLAO</name>
<evidence type="ECO:0000313" key="2">
    <source>
        <dbReference type="EMBL" id="MCF7568637.1"/>
    </source>
</evidence>
<dbReference type="EC" id="2.3.1.-" evidence="2"/>
<keyword evidence="2" id="KW-0808">Transferase</keyword>
<reference evidence="2" key="1">
    <citation type="submission" date="2022-01" db="EMBL/GenBank/DDBJ databases">
        <title>Draft genome sequence of Sabulilitoribacter arenilitoris KCTC 52401.</title>
        <authorList>
            <person name="Oh J.-S."/>
        </authorList>
    </citation>
    <scope>NUCLEOTIDE SEQUENCE</scope>
    <source>
        <strain evidence="2">HMF6543</strain>
    </source>
</reference>
<dbReference type="EMBL" id="JAKKDU010000010">
    <property type="protein sequence ID" value="MCF7568637.1"/>
    <property type="molecule type" value="Genomic_DNA"/>
</dbReference>
<dbReference type="Pfam" id="PF13480">
    <property type="entry name" value="Acetyltransf_6"/>
    <property type="match status" value="1"/>
</dbReference>
<dbReference type="InterPro" id="IPR016181">
    <property type="entry name" value="Acyl_CoA_acyltransferase"/>
</dbReference>
<keyword evidence="2" id="KW-0012">Acyltransferase</keyword>
<proteinExistence type="predicted"/>
<evidence type="ECO:0000259" key="1">
    <source>
        <dbReference type="Pfam" id="PF13480"/>
    </source>
</evidence>
<gene>
    <name evidence="2" type="ORF">L3X37_09695</name>
</gene>
<accession>A0AAE3EQ87</accession>
<dbReference type="Proteomes" id="UP001199795">
    <property type="component" value="Unassembled WGS sequence"/>
</dbReference>
<dbReference type="AlphaFoldDB" id="A0AAE3EQ87"/>
<dbReference type="Gene3D" id="3.40.630.30">
    <property type="match status" value="1"/>
</dbReference>
<dbReference type="GO" id="GO:0016746">
    <property type="term" value="F:acyltransferase activity"/>
    <property type="evidence" value="ECO:0007669"/>
    <property type="project" value="UniProtKB-KW"/>
</dbReference>
<dbReference type="RefSeq" id="WP_237239977.1">
    <property type="nucleotide sequence ID" value="NZ_JAKKDU010000010.1"/>
</dbReference>
<feature type="domain" description="BioF2-like acetyltransferase" evidence="1">
    <location>
        <begin position="145"/>
        <end position="253"/>
    </location>
</feature>
<organism evidence="2 3">
    <name type="scientific">Wocania arenilitoris</name>
    <dbReference type="NCBI Taxonomy" id="2044858"/>
    <lineage>
        <taxon>Bacteria</taxon>
        <taxon>Pseudomonadati</taxon>
        <taxon>Bacteroidota</taxon>
        <taxon>Flavobacteriia</taxon>
        <taxon>Flavobacteriales</taxon>
        <taxon>Flavobacteriaceae</taxon>
        <taxon>Wocania</taxon>
    </lineage>
</organism>
<comment type="caution">
    <text evidence="2">The sequence shown here is derived from an EMBL/GenBank/DDBJ whole genome shotgun (WGS) entry which is preliminary data.</text>
</comment>
<sequence>MVLNKLIHSHALVFNLFLENKISAFYTSNAVNNLSQKLFKINNNVTTNNFKSVYLVKDIPNYISFSLKNLDQNIKLKKILQYKGYLVNLIDYEDALAYINKNLSKRNRKNLKSKTSKFYSNNKISSKVYFGFIDKNEYHLVFKSFYKLLKNRFDEKKIHNRYLSKWSDLQASTYQKILDKKASLFVIYDNEKPIAITLNYHVSDMVFSHIQTYHTAYSKYNMGDICMVNHLEWLIKNNIAVFDLAIGKTYYKEKWCNHEYNFMYHVFYNKKSILSKLNANIIAVELKIIQFLRNKNIIGKLFMIDKLLYKYKNRT</sequence>
<protein>
    <submittedName>
        <fullName evidence="2">GNAT family N-acetyltransferase</fullName>
        <ecNumber evidence="2">2.3.1.-</ecNumber>
    </submittedName>
</protein>
<dbReference type="InterPro" id="IPR038740">
    <property type="entry name" value="BioF2-like_GNAT_dom"/>
</dbReference>
<keyword evidence="3" id="KW-1185">Reference proteome</keyword>